<feature type="region of interest" description="Disordered" evidence="6">
    <location>
        <begin position="803"/>
        <end position="832"/>
    </location>
</feature>
<feature type="repeat" description="HEAT" evidence="5">
    <location>
        <begin position="166"/>
        <end position="204"/>
    </location>
</feature>
<gene>
    <name evidence="8" type="ORF">NTJ_10510</name>
</gene>
<dbReference type="SMART" id="SM01349">
    <property type="entry name" value="TOG"/>
    <property type="match status" value="4"/>
</dbReference>
<feature type="compositionally biased region" description="Polar residues" evidence="6">
    <location>
        <begin position="624"/>
        <end position="638"/>
    </location>
</feature>
<reference evidence="8 9" key="1">
    <citation type="submission" date="2023-09" db="EMBL/GenBank/DDBJ databases">
        <title>Nesidiocoris tenuis whole genome shotgun sequence.</title>
        <authorList>
            <person name="Shibata T."/>
            <person name="Shimoda M."/>
            <person name="Kobayashi T."/>
            <person name="Uehara T."/>
        </authorList>
    </citation>
    <scope>NUCLEOTIDE SEQUENCE [LARGE SCALE GENOMIC DNA]</scope>
    <source>
        <strain evidence="8 9">Japan</strain>
    </source>
</reference>
<organism evidence="8 9">
    <name type="scientific">Nesidiocoris tenuis</name>
    <dbReference type="NCBI Taxonomy" id="355587"/>
    <lineage>
        <taxon>Eukaryota</taxon>
        <taxon>Metazoa</taxon>
        <taxon>Ecdysozoa</taxon>
        <taxon>Arthropoda</taxon>
        <taxon>Hexapoda</taxon>
        <taxon>Insecta</taxon>
        <taxon>Pterygota</taxon>
        <taxon>Neoptera</taxon>
        <taxon>Paraneoptera</taxon>
        <taxon>Hemiptera</taxon>
        <taxon>Heteroptera</taxon>
        <taxon>Panheteroptera</taxon>
        <taxon>Cimicomorpha</taxon>
        <taxon>Miridae</taxon>
        <taxon>Dicyphina</taxon>
        <taxon>Nesidiocoris</taxon>
    </lineage>
</organism>
<dbReference type="Pfam" id="PF12348">
    <property type="entry name" value="CLASP_N"/>
    <property type="match status" value="2"/>
</dbReference>
<dbReference type="InterPro" id="IPR021133">
    <property type="entry name" value="HEAT_type_2"/>
</dbReference>
<feature type="compositionally biased region" description="Low complexity" evidence="6">
    <location>
        <begin position="591"/>
        <end position="602"/>
    </location>
</feature>
<dbReference type="Proteomes" id="UP001307889">
    <property type="component" value="Chromosome 8"/>
</dbReference>
<feature type="domain" description="TOG" evidence="7">
    <location>
        <begin position="861"/>
        <end position="1105"/>
    </location>
</feature>
<evidence type="ECO:0000313" key="9">
    <source>
        <dbReference type="Proteomes" id="UP001307889"/>
    </source>
</evidence>
<feature type="compositionally biased region" description="Polar residues" evidence="6">
    <location>
        <begin position="1176"/>
        <end position="1192"/>
    </location>
</feature>
<feature type="domain" description="TOG" evidence="7">
    <location>
        <begin position="1"/>
        <end position="230"/>
    </location>
</feature>
<feature type="compositionally biased region" description="Low complexity" evidence="6">
    <location>
        <begin position="640"/>
        <end position="659"/>
    </location>
</feature>
<keyword evidence="4" id="KW-0206">Cytoskeleton</keyword>
<dbReference type="PANTHER" id="PTHR21567">
    <property type="entry name" value="CLASP"/>
    <property type="match status" value="1"/>
</dbReference>
<dbReference type="PANTHER" id="PTHR21567:SF9">
    <property type="entry name" value="CLIP-ASSOCIATING PROTEIN"/>
    <property type="match status" value="1"/>
</dbReference>
<feature type="region of interest" description="Disordered" evidence="6">
    <location>
        <begin position="245"/>
        <end position="286"/>
    </location>
</feature>
<feature type="region of interest" description="Disordered" evidence="6">
    <location>
        <begin position="295"/>
        <end position="314"/>
    </location>
</feature>
<dbReference type="InterPro" id="IPR034085">
    <property type="entry name" value="TOG"/>
</dbReference>
<evidence type="ECO:0000256" key="2">
    <source>
        <dbReference type="ARBA" id="ARBA00022490"/>
    </source>
</evidence>
<evidence type="ECO:0000256" key="6">
    <source>
        <dbReference type="SAM" id="MobiDB-lite"/>
    </source>
</evidence>
<feature type="region of interest" description="Disordered" evidence="6">
    <location>
        <begin position="1097"/>
        <end position="1116"/>
    </location>
</feature>
<evidence type="ECO:0000256" key="4">
    <source>
        <dbReference type="ARBA" id="ARBA00023212"/>
    </source>
</evidence>
<feature type="compositionally biased region" description="Low complexity" evidence="6">
    <location>
        <begin position="734"/>
        <end position="747"/>
    </location>
</feature>
<feature type="region of interest" description="Disordered" evidence="6">
    <location>
        <begin position="1176"/>
        <end position="1204"/>
    </location>
</feature>
<evidence type="ECO:0000259" key="7">
    <source>
        <dbReference type="SMART" id="SM01349"/>
    </source>
</evidence>
<accession>A0ABN7B3F3</accession>
<dbReference type="SUPFAM" id="SSF48371">
    <property type="entry name" value="ARM repeat"/>
    <property type="match status" value="2"/>
</dbReference>
<name>A0ABN7B3F3_9HEMI</name>
<feature type="compositionally biased region" description="Polar residues" evidence="6">
    <location>
        <begin position="718"/>
        <end position="728"/>
    </location>
</feature>
<dbReference type="InterPro" id="IPR011989">
    <property type="entry name" value="ARM-like"/>
</dbReference>
<feature type="compositionally biased region" description="Low complexity" evidence="6">
    <location>
        <begin position="251"/>
        <end position="284"/>
    </location>
</feature>
<protein>
    <recommendedName>
        <fullName evidence="7">TOG domain-containing protein</fullName>
    </recommendedName>
</protein>
<evidence type="ECO:0000256" key="3">
    <source>
        <dbReference type="ARBA" id="ARBA00022737"/>
    </source>
</evidence>
<dbReference type="InterPro" id="IPR016024">
    <property type="entry name" value="ARM-type_fold"/>
</dbReference>
<feature type="compositionally biased region" description="Low complexity" evidence="6">
    <location>
        <begin position="700"/>
        <end position="717"/>
    </location>
</feature>
<feature type="region of interest" description="Disordered" evidence="6">
    <location>
        <begin position="558"/>
        <end position="780"/>
    </location>
</feature>
<dbReference type="EMBL" id="AP028916">
    <property type="protein sequence ID" value="BES97696.1"/>
    <property type="molecule type" value="Genomic_DNA"/>
</dbReference>
<dbReference type="InterPro" id="IPR024395">
    <property type="entry name" value="CLASP_N_dom"/>
</dbReference>
<dbReference type="PROSITE" id="PS50077">
    <property type="entry name" value="HEAT_REPEAT"/>
    <property type="match status" value="1"/>
</dbReference>
<keyword evidence="9" id="KW-1185">Reference proteome</keyword>
<feature type="domain" description="TOG" evidence="7">
    <location>
        <begin position="1197"/>
        <end position="1428"/>
    </location>
</feature>
<evidence type="ECO:0000256" key="5">
    <source>
        <dbReference type="PROSITE-ProRule" id="PRU00103"/>
    </source>
</evidence>
<dbReference type="Gene3D" id="1.25.10.10">
    <property type="entry name" value="Leucine-rich Repeat Variant"/>
    <property type="match status" value="4"/>
</dbReference>
<proteinExistence type="predicted"/>
<keyword evidence="2" id="KW-0963">Cytoplasm</keyword>
<keyword evidence="3" id="KW-0677">Repeat</keyword>
<feature type="domain" description="TOG" evidence="7">
    <location>
        <begin position="338"/>
        <end position="571"/>
    </location>
</feature>
<sequence length="1430" mass="156330">MAKTKDMDYYLALLTKTNDTKEKLTLGQDILAYLQSGASIECQDIGMVVDGILPFIQSSNFKVSQMGLDVMTELVRRMEHFYRPYIPSVLPSVIDRLGDSKELVRERCQLLLATLMEVGVLSPQQLFDRLVPAFSHRNSNVRDEAMKCLVATLNQHGANCIAVSRIVPLVVKLLSDPNAVVRDEALVTLTQVYRHVGDRLRADLIKKQSLPPSKVSTVMAKFDEIKSANDFFPTAVNNVANLADEDETDRSLGSSSSRRSPSVTLRRNVSSVSSKPPPLSSVDSTSSLQCSASKFSRAGSLRKPKPASTPISSAGAGAVDEESFIKAFEAVPSVQIFSSRDLEDSLTKIRQTIEDTNQDWSKRVDAIKRIRSLVVAGAHNYDEFYSHLRSLDPPFQATVKDLRSQVVREACVTIAFLAQTLGLKFEHFADNLLPVLTNQIQNSAKIIASASQVALGFIVRYTPAGRLIAHLYTAMSHKSREIRRAIIKAIHQVISSWPMHPLQRHLTTLQNALASAIADADQEVRMTARKAYWAFKEHFPEQAEVLLNTLDAPYKRSLHSDMSNSSSSNSLHQPVARTRPPIGGSTENLTSGAGSRRSSGSGIPTLRKPDPSDTPSARRALLPSGSSTPASRRSNSAVDLQAAQRAKARAQYAALARQKVGSNASLPRPKRSDGPSSLSGTPSPSPFSPEHSRQGRSRSTRVSVSQPSSRSGSPSSRLNYATFSASGTDRSRRSPSYSGSRSGATSRETSPGRYGMPPPTSAGRRGNSAIRSTLPSRPPLLSQRILNQSLEAESALADALGDASVVTSPRRPRLEDHSDDSETSSVCSERSFESNAHRRTSDSFSWSGSQSRLYRELWEPCMRDINDIMLACESTHWSDRKDGLVSLSAYLQAGNTLSPHQLSRITENFTKMLSDSHTKVFTLFLDTVSDLITSHCSDLHQWLYILLTRLFHKLGSDLLTSVQAKIMRTLDTVRDVFGPEAVLGWALRFLVDPTQTPNARVKLAVLQWLAKTAPLADPSSAFPPVTGDKDITALALTKMIGWTMGDSIKQGSELRRAAQEAILALFNLNPPYVTLRCSQLPKEYQEAAASIIQGRVRKASGGPESPGRHESALSPDQVYRSLRRTTAEIQSYSFDNKVADTASHDSGISQMSLNDNKPDIDVLTNWTALLSLSSPTRSTNGLDTADSASNGINGTGEAPGDDNALGKMLDTIESLAGEEKKLALSLLATRLKESDPVVISHHFKRVLRIILAHNHGDSESREASLGALSELLKKRSLGPQLQSFTELILIQVIKAYSDPNRELAKCTETCIEEIAVALQPEAVLKVLIPLMSTGPYPHNLSVIKAITKVIEAHNATVLHQFLPVLIPGLIQAYGHEESLVRKSAVFCMVALHEKVGDSELRPYLVGLSASKLKLLELYINKKQSPKSESS</sequence>
<evidence type="ECO:0000256" key="1">
    <source>
        <dbReference type="ARBA" id="ARBA00004245"/>
    </source>
</evidence>
<comment type="subcellular location">
    <subcellularLocation>
        <location evidence="1">Cytoplasm</location>
        <location evidence="1">Cytoskeleton</location>
    </subcellularLocation>
</comment>
<evidence type="ECO:0000313" key="8">
    <source>
        <dbReference type="EMBL" id="BES97696.1"/>
    </source>
</evidence>
<feature type="compositionally biased region" description="Low complexity" evidence="6">
    <location>
        <begin position="560"/>
        <end position="572"/>
    </location>
</feature>